<dbReference type="GO" id="GO:0006310">
    <property type="term" value="P:DNA recombination"/>
    <property type="evidence" value="ECO:0007669"/>
    <property type="project" value="TreeGrafter"/>
</dbReference>
<dbReference type="RefSeq" id="WP_193432671.1">
    <property type="nucleotide sequence ID" value="NZ_CP017616.1"/>
</dbReference>
<dbReference type="PANTHER" id="PTHR34611:SF2">
    <property type="entry name" value="INACTIVE RECOMBINATION-PROMOTING NUCLEASE-LIKE PROTEIN RPNE-RELATED"/>
    <property type="match status" value="1"/>
</dbReference>
<protein>
    <recommendedName>
        <fullName evidence="4">Transposase</fullName>
    </recommendedName>
</protein>
<dbReference type="InterPro" id="IPR051699">
    <property type="entry name" value="Rpn/YhgA-like_nuclease"/>
</dbReference>
<dbReference type="AlphaFoldDB" id="A0A2D3TGF2"/>
<feature type="region of interest" description="Disordered" evidence="1">
    <location>
        <begin position="1"/>
        <end position="24"/>
    </location>
</feature>
<evidence type="ECO:0000313" key="3">
    <source>
        <dbReference type="Proteomes" id="UP000229055"/>
    </source>
</evidence>
<sequence length="60" mass="6921">MTMAQVLKQEGMQEGIQKGEKQTSMKIARQMLKSGMDRRSVMKFTGLTREQINTLCKRDN</sequence>
<proteinExistence type="predicted"/>
<gene>
    <name evidence="2" type="ORF">BJP43_10875</name>
</gene>
<keyword evidence="2" id="KW-0614">Plasmid</keyword>
<dbReference type="EMBL" id="CP017616">
    <property type="protein sequence ID" value="ATW34868.1"/>
    <property type="molecule type" value="Genomic_DNA"/>
</dbReference>
<evidence type="ECO:0008006" key="4">
    <source>
        <dbReference type="Google" id="ProtNLM"/>
    </source>
</evidence>
<evidence type="ECO:0000256" key="1">
    <source>
        <dbReference type="SAM" id="MobiDB-lite"/>
    </source>
</evidence>
<dbReference type="PANTHER" id="PTHR34611">
    <property type="match status" value="1"/>
</dbReference>
<organism evidence="2 3">
    <name type="scientific">Candidatus Williamhamiltonella defendens</name>
    <dbReference type="NCBI Taxonomy" id="138072"/>
    <lineage>
        <taxon>Bacteria</taxon>
        <taxon>Pseudomonadati</taxon>
        <taxon>Pseudomonadota</taxon>
        <taxon>Gammaproteobacteria</taxon>
        <taxon>Enterobacterales</taxon>
        <taxon>Enterobacteriaceae</taxon>
        <taxon>aphid secondary symbionts</taxon>
        <taxon>Candidatus Williamhamiltonella</taxon>
    </lineage>
</organism>
<evidence type="ECO:0000313" key="2">
    <source>
        <dbReference type="EMBL" id="ATW34868.1"/>
    </source>
</evidence>
<reference evidence="3" key="2">
    <citation type="submission" date="2017-11" db="EMBL/GenBank/DDBJ databases">
        <title>PacBio sequencing of new strain of the secondary endosymbiont Candidatus Hamiltonella defensa.</title>
        <authorList>
            <person name="Strand M.R."/>
            <person name="Oliver K."/>
        </authorList>
    </citation>
    <scope>NUCLEOTIDE SEQUENCE [LARGE SCALE GENOMIC DNA]</scope>
    <source>
        <strain evidence="3">ZA17</strain>
        <plasmid evidence="3">phdza17.3</plasmid>
    </source>
</reference>
<geneLocation type="plasmid" evidence="3">
    <name>phdza17.3</name>
</geneLocation>
<accession>A0A2D3TGF2</accession>
<name>A0A2D3TGF2_9ENTR</name>
<reference evidence="3" key="1">
    <citation type="submission" date="2016-10" db="EMBL/GenBank/DDBJ databases">
        <authorList>
            <person name="Chevignon G."/>
        </authorList>
    </citation>
    <scope>NUCLEOTIDE SEQUENCE [LARGE SCALE GENOMIC DNA]</scope>
    <source>
        <strain evidence="3">ZA17</strain>
        <plasmid evidence="3">phdza17.3</plasmid>
    </source>
</reference>
<dbReference type="Proteomes" id="UP000229055">
    <property type="component" value="Plasmid pHDZA17.3"/>
</dbReference>
<dbReference type="GO" id="GO:1990238">
    <property type="term" value="F:double-stranded DNA endonuclease activity"/>
    <property type="evidence" value="ECO:0007669"/>
    <property type="project" value="TreeGrafter"/>
</dbReference>